<evidence type="ECO:0000313" key="1">
    <source>
        <dbReference type="EMBL" id="KAJ8672871.1"/>
    </source>
</evidence>
<name>A0ACC2NPR0_9HYME</name>
<reference evidence="1" key="1">
    <citation type="submission" date="2023-04" db="EMBL/GenBank/DDBJ databases">
        <title>A chromosome-level genome assembly of the parasitoid wasp Eretmocerus hayati.</title>
        <authorList>
            <person name="Zhong Y."/>
            <person name="Liu S."/>
            <person name="Liu Y."/>
        </authorList>
    </citation>
    <scope>NUCLEOTIDE SEQUENCE</scope>
    <source>
        <strain evidence="1">ZJU_SS_LIU_2023</strain>
    </source>
</reference>
<organism evidence="1 2">
    <name type="scientific">Eretmocerus hayati</name>
    <dbReference type="NCBI Taxonomy" id="131215"/>
    <lineage>
        <taxon>Eukaryota</taxon>
        <taxon>Metazoa</taxon>
        <taxon>Ecdysozoa</taxon>
        <taxon>Arthropoda</taxon>
        <taxon>Hexapoda</taxon>
        <taxon>Insecta</taxon>
        <taxon>Pterygota</taxon>
        <taxon>Neoptera</taxon>
        <taxon>Endopterygota</taxon>
        <taxon>Hymenoptera</taxon>
        <taxon>Apocrita</taxon>
        <taxon>Proctotrupomorpha</taxon>
        <taxon>Chalcidoidea</taxon>
        <taxon>Aphelinidae</taxon>
        <taxon>Aphelininae</taxon>
        <taxon>Eretmocerus</taxon>
    </lineage>
</organism>
<proteinExistence type="predicted"/>
<gene>
    <name evidence="1" type="ORF">QAD02_004132</name>
</gene>
<dbReference type="EMBL" id="CM056743">
    <property type="protein sequence ID" value="KAJ8672871.1"/>
    <property type="molecule type" value="Genomic_DNA"/>
</dbReference>
<accession>A0ACC2NPR0</accession>
<keyword evidence="2" id="KW-1185">Reference proteome</keyword>
<dbReference type="Proteomes" id="UP001239111">
    <property type="component" value="Chromosome 3"/>
</dbReference>
<protein>
    <submittedName>
        <fullName evidence="1">Uncharacterized protein</fullName>
    </submittedName>
</protein>
<sequence length="408" mass="46197">MPSTFDFDNRIDDRSPPPRKRKVNDPKAVDSQEIRAISKSIEAFANDLIKVVANDKKGNHVVSSLSAHVALAMAAYGAKGSTREQMFKGLHLPADDKLALEGFDKFFHAINNISEVILQVANKMCISKKCTIKDDYKVTIDGIFHSETNFLDFSKPKEVVEIVNDWCSKSTRGKINEILSESHFNKDTIVIILNAVYFNGNWQKRFSRYKTSIELFHVSPTTTVEVPMMRKRRYFPYKDLVQYNAECISIPYKNHDLSMIIILPKEIDGLEHIEKNWEKINSECLNTSLFDNLKDVDLELPRFRIETSIPLDTYLCQLGVDEMFGSEANFKGISDAFFRITGAAQTALIEVNEEGTEAAAVTRLVGGGCGSPPKLVKFYVNRPFLFQIYDRNLEVSLFSGRIVNPIGK</sequence>
<comment type="caution">
    <text evidence="1">The sequence shown here is derived from an EMBL/GenBank/DDBJ whole genome shotgun (WGS) entry which is preliminary data.</text>
</comment>
<evidence type="ECO:0000313" key="2">
    <source>
        <dbReference type="Proteomes" id="UP001239111"/>
    </source>
</evidence>